<evidence type="ECO:0000313" key="2">
    <source>
        <dbReference type="EMBL" id="MTT75123.1"/>
    </source>
</evidence>
<dbReference type="OrthoDB" id="1624575at2"/>
<dbReference type="EMBL" id="CBDS010000087">
    <property type="protein sequence ID" value="CDB46341.1"/>
    <property type="molecule type" value="Genomic_DNA"/>
</dbReference>
<dbReference type="InterPro" id="IPR009711">
    <property type="entry name" value="UPF0473"/>
</dbReference>
<accession>R6ILS7</accession>
<evidence type="ECO:0000313" key="5">
    <source>
        <dbReference type="Proteomes" id="UP000484547"/>
    </source>
</evidence>
<dbReference type="AlphaFoldDB" id="A0A3G9HFA5"/>
<keyword evidence="4" id="KW-1185">Reference proteome</keyword>
<proteinExistence type="predicted"/>
<evidence type="ECO:0000313" key="3">
    <source>
        <dbReference type="EMBL" id="MTU03254.1"/>
    </source>
</evidence>
<comment type="caution">
    <text evidence="1">The sequence shown here is derived from an EMBL/GenBank/DDBJ whole genome shotgun (WGS) entry which is preliminary data.</text>
</comment>
<dbReference type="EMBL" id="WNBM01000001">
    <property type="protein sequence ID" value="MTT75123.1"/>
    <property type="molecule type" value="Genomic_DNA"/>
</dbReference>
<dbReference type="Proteomes" id="UP000443070">
    <property type="component" value="Unassembled WGS sequence"/>
</dbReference>
<organism evidence="1">
    <name type="scientific">Phascolarctobacterium faecium</name>
    <dbReference type="NCBI Taxonomy" id="33025"/>
    <lineage>
        <taxon>Bacteria</taxon>
        <taxon>Bacillati</taxon>
        <taxon>Bacillota</taxon>
        <taxon>Negativicutes</taxon>
        <taxon>Acidaminococcales</taxon>
        <taxon>Acidaminococcaceae</taxon>
        <taxon>Phascolarctobacterium</taxon>
    </lineage>
</organism>
<evidence type="ECO:0000313" key="1">
    <source>
        <dbReference type="EMBL" id="CDB46341.1"/>
    </source>
</evidence>
<dbReference type="Pfam" id="PF06949">
    <property type="entry name" value="DUF1292"/>
    <property type="match status" value="1"/>
</dbReference>
<reference evidence="1" key="1">
    <citation type="submission" date="2012-11" db="EMBL/GenBank/DDBJ databases">
        <title>Dependencies among metagenomic species, viruses, plasmids and units of genetic variation.</title>
        <authorList>
            <person name="Nielsen H.B."/>
            <person name="Almeida M."/>
            <person name="Juncker A.S."/>
            <person name="Rasmussen S."/>
            <person name="Li J."/>
            <person name="Sunagawa S."/>
            <person name="Plichta D."/>
            <person name="Gautier L."/>
            <person name="Le Chatelier E."/>
            <person name="Peletier E."/>
            <person name="Bonde I."/>
            <person name="Nielsen T."/>
            <person name="Manichanh C."/>
            <person name="Arumugam M."/>
            <person name="Batto J."/>
            <person name="Santos M.B.Q.D."/>
            <person name="Blom N."/>
            <person name="Borruel N."/>
            <person name="Burgdorf K.S."/>
            <person name="Boumezbeur F."/>
            <person name="Casellas F."/>
            <person name="Dore J."/>
            <person name="Guarner F."/>
            <person name="Hansen T."/>
            <person name="Hildebrand F."/>
            <person name="Kaas R.S."/>
            <person name="Kennedy S."/>
            <person name="Kristiansen K."/>
            <person name="Kultima J.R."/>
            <person name="Leonard P."/>
            <person name="Levenez F."/>
            <person name="Lund O."/>
            <person name="Moumen B."/>
            <person name="Le Paslier D."/>
            <person name="Pons N."/>
            <person name="Pedersen O."/>
            <person name="Prifti E."/>
            <person name="Qin J."/>
            <person name="Raes J."/>
            <person name="Tap J."/>
            <person name="Tims S."/>
            <person name="Ussery D.W."/>
            <person name="Yamada T."/>
            <person name="MetaHit consortium"/>
            <person name="Renault P."/>
            <person name="Sicheritz-Ponten T."/>
            <person name="Bork P."/>
            <person name="Wang J."/>
            <person name="Brunak S."/>
            <person name="Ehrlich S.D."/>
        </authorList>
    </citation>
    <scope>NUCLEOTIDE SEQUENCE [LARGE SCALE GENOMIC DNA]</scope>
</reference>
<dbReference type="EMBL" id="WNBW01000001">
    <property type="protein sequence ID" value="MTU03254.1"/>
    <property type="molecule type" value="Genomic_DNA"/>
</dbReference>
<protein>
    <submittedName>
        <fullName evidence="2">DUF1292 domain-containing protein</fullName>
    </submittedName>
</protein>
<sequence>MDQTENKENMEAMEEEQIVVITDDEGNELYFREEMVVPVGKKNFAILAQINLEDCECEDEDCHCHEHEEDEEENVIIARIEFDENGEEVYLAPTDEEFDEVKAAYEKLMEDWDEE</sequence>
<gene>
    <name evidence="1" type="ORF">BN533_01397</name>
    <name evidence="2" type="ORF">GMD11_02415</name>
    <name evidence="3" type="ORF">GMD18_02410</name>
</gene>
<name>A0A3G9HFA5_9FIRM</name>
<evidence type="ECO:0000313" key="4">
    <source>
        <dbReference type="Proteomes" id="UP000443070"/>
    </source>
</evidence>
<dbReference type="RefSeq" id="WP_021718297.1">
    <property type="nucleotide sequence ID" value="NZ_AP019004.1"/>
</dbReference>
<dbReference type="GeneID" id="49407122"/>
<dbReference type="Proteomes" id="UP000484547">
    <property type="component" value="Unassembled WGS sequence"/>
</dbReference>
<accession>A0A3G9HFA5</accession>
<reference evidence="4 5" key="2">
    <citation type="journal article" date="2019" name="Nat. Med.">
        <title>A library of human gut bacterial isolates paired with longitudinal multiomics data enables mechanistic microbiome research.</title>
        <authorList>
            <person name="Poyet M."/>
            <person name="Groussin M."/>
            <person name="Gibbons S.M."/>
            <person name="Avila-Pacheco J."/>
            <person name="Jiang X."/>
            <person name="Kearney S.M."/>
            <person name="Perrotta A.R."/>
            <person name="Berdy B."/>
            <person name="Zhao S."/>
            <person name="Lieberman T.D."/>
            <person name="Swanson P.K."/>
            <person name="Smith M."/>
            <person name="Roesemann S."/>
            <person name="Alexander J.E."/>
            <person name="Rich S.A."/>
            <person name="Livny J."/>
            <person name="Vlamakis H."/>
            <person name="Clish C."/>
            <person name="Bullock K."/>
            <person name="Deik A."/>
            <person name="Scott J."/>
            <person name="Pierce K.A."/>
            <person name="Xavier R.J."/>
            <person name="Alm E.J."/>
        </authorList>
    </citation>
    <scope>NUCLEOTIDE SEQUENCE [LARGE SCALE GENOMIC DNA]</scope>
    <source>
        <strain evidence="2 5">BIOML-A13</strain>
        <strain evidence="3 4">BIOML-A3</strain>
    </source>
</reference>